<feature type="transmembrane region" description="Helical" evidence="8">
    <location>
        <begin position="355"/>
        <end position="376"/>
    </location>
</feature>
<keyword evidence="3 6" id="KW-0812">Transmembrane</keyword>
<keyword evidence="4 8" id="KW-1133">Transmembrane helix</keyword>
<dbReference type="PROSITE" id="PS01023">
    <property type="entry name" value="PTR2_2"/>
    <property type="match status" value="1"/>
</dbReference>
<comment type="caution">
    <text evidence="9">The sequence shown here is derived from an EMBL/GenBank/DDBJ whole genome shotgun (WGS) entry which is preliminary data.</text>
</comment>
<name>A0A8H7KEE9_BIOOC</name>
<dbReference type="GO" id="GO:0022857">
    <property type="term" value="F:transmembrane transporter activity"/>
    <property type="evidence" value="ECO:0007669"/>
    <property type="project" value="InterPro"/>
</dbReference>
<feature type="region of interest" description="Disordered" evidence="7">
    <location>
        <begin position="1"/>
        <end position="23"/>
    </location>
</feature>
<accession>A0A8H7KEE9</accession>
<evidence type="ECO:0000256" key="7">
    <source>
        <dbReference type="SAM" id="MobiDB-lite"/>
    </source>
</evidence>
<dbReference type="GO" id="GO:0006857">
    <property type="term" value="P:oligopeptide transport"/>
    <property type="evidence" value="ECO:0007669"/>
    <property type="project" value="InterPro"/>
</dbReference>
<evidence type="ECO:0000256" key="6">
    <source>
        <dbReference type="RuleBase" id="RU003755"/>
    </source>
</evidence>
<sequence length="554" mass="60565">MHSPVESREAGLLQSEEPTDYLPREATEDEIETLVHEPQDIPITAWLLSFTGAGANLARFGITVTWQNYLQNPRGNPLLPGALGLGQATATTIQSAFLFFRYLTPIPFAVVSDAYLGRHTTMHISLGLLVAGYIVLIATSIPSALDQGAGLPGLVVTMILVGLGQGGLSAVMYPFIADQIPDEKPKVRRNKKGQLVVTERQLAVQYVFNGYYWMVNVGSLVTIATTLIERHVDFWLAFLLPTVIFVITIFPAIWWHKRIVKLPPEGNVLPQATKVLLLASVSGFRLSAASPETQKSLHGRDVPWTSAFVSEIRRGLKGCRVIICFVIFWLCYDQSSNNIISQAGQMRPDGINNDTIQALNSLACIIIAPLIQDLLFPFLRKHKLPFGPILRMTVGFLFTAAAIAYAAGIQHYIYSKGPCYNYPLECDAALLETDSGKRGPNDVSIWLQTPLLVLLAFGEILCLVSLNEYTYSEAPTNLKSMVQALQAVSSAAGAALGIALGIASKNPYLVILFGSMAGAMAFSAALFWIVFRKYDTVYETRKSNLTTEAESSSS</sequence>
<feature type="transmembrane region" description="Helical" evidence="8">
    <location>
        <begin position="234"/>
        <end position="255"/>
    </location>
</feature>
<dbReference type="Pfam" id="PF00854">
    <property type="entry name" value="PTR2"/>
    <property type="match status" value="1"/>
</dbReference>
<dbReference type="EMBL" id="JADCTT010000008">
    <property type="protein sequence ID" value="KAF9748888.1"/>
    <property type="molecule type" value="Genomic_DNA"/>
</dbReference>
<evidence type="ECO:0000256" key="2">
    <source>
        <dbReference type="ARBA" id="ARBA00005982"/>
    </source>
</evidence>
<gene>
    <name evidence="9" type="ORF">IM811_016683</name>
</gene>
<feature type="transmembrane region" description="Helical" evidence="8">
    <location>
        <begin position="318"/>
        <end position="335"/>
    </location>
</feature>
<protein>
    <submittedName>
        <fullName evidence="9">Uncharacterized protein</fullName>
    </submittedName>
</protein>
<dbReference type="GO" id="GO:0016020">
    <property type="term" value="C:membrane"/>
    <property type="evidence" value="ECO:0007669"/>
    <property type="project" value="UniProtKB-SubCell"/>
</dbReference>
<feature type="transmembrane region" description="Helical" evidence="8">
    <location>
        <begin position="484"/>
        <end position="503"/>
    </location>
</feature>
<dbReference type="SUPFAM" id="SSF103473">
    <property type="entry name" value="MFS general substrate transporter"/>
    <property type="match status" value="1"/>
</dbReference>
<keyword evidence="5 8" id="KW-0472">Membrane</keyword>
<evidence type="ECO:0000256" key="1">
    <source>
        <dbReference type="ARBA" id="ARBA00004141"/>
    </source>
</evidence>
<feature type="transmembrane region" description="Helical" evidence="8">
    <location>
        <begin position="388"/>
        <end position="413"/>
    </location>
</feature>
<feature type="transmembrane region" description="Helical" evidence="8">
    <location>
        <begin position="210"/>
        <end position="228"/>
    </location>
</feature>
<feature type="transmembrane region" description="Helical" evidence="8">
    <location>
        <begin position="126"/>
        <end position="145"/>
    </location>
</feature>
<reference evidence="9" key="1">
    <citation type="submission" date="2020-10" db="EMBL/GenBank/DDBJ databases">
        <title>High-Quality Genome Resource of Clonostachys rosea strain S41 by Oxford Nanopore Long-Read Sequencing.</title>
        <authorList>
            <person name="Wang H."/>
        </authorList>
    </citation>
    <scope>NUCLEOTIDE SEQUENCE</scope>
    <source>
        <strain evidence="9">S41</strain>
    </source>
</reference>
<keyword evidence="6" id="KW-0813">Transport</keyword>
<dbReference type="Gene3D" id="1.20.1250.20">
    <property type="entry name" value="MFS general substrate transporter like domains"/>
    <property type="match status" value="1"/>
</dbReference>
<feature type="transmembrane region" description="Helical" evidence="8">
    <location>
        <begin position="445"/>
        <end position="464"/>
    </location>
</feature>
<dbReference type="PANTHER" id="PTHR11654">
    <property type="entry name" value="OLIGOPEPTIDE TRANSPORTER-RELATED"/>
    <property type="match status" value="1"/>
</dbReference>
<proteinExistence type="inferred from homology"/>
<feature type="transmembrane region" description="Helical" evidence="8">
    <location>
        <begin position="509"/>
        <end position="531"/>
    </location>
</feature>
<dbReference type="Proteomes" id="UP000616885">
    <property type="component" value="Unassembled WGS sequence"/>
</dbReference>
<feature type="transmembrane region" description="Helical" evidence="8">
    <location>
        <begin position="151"/>
        <end position="176"/>
    </location>
</feature>
<evidence type="ECO:0000313" key="10">
    <source>
        <dbReference type="Proteomes" id="UP000616885"/>
    </source>
</evidence>
<comment type="subcellular location">
    <subcellularLocation>
        <location evidence="1 6">Membrane</location>
        <topology evidence="1 6">Multi-pass membrane protein</topology>
    </subcellularLocation>
</comment>
<dbReference type="InterPro" id="IPR000109">
    <property type="entry name" value="POT_fam"/>
</dbReference>
<dbReference type="InterPro" id="IPR036259">
    <property type="entry name" value="MFS_trans_sf"/>
</dbReference>
<organism evidence="9 10">
    <name type="scientific">Bionectria ochroleuca</name>
    <name type="common">Gliocladium roseum</name>
    <dbReference type="NCBI Taxonomy" id="29856"/>
    <lineage>
        <taxon>Eukaryota</taxon>
        <taxon>Fungi</taxon>
        <taxon>Dikarya</taxon>
        <taxon>Ascomycota</taxon>
        <taxon>Pezizomycotina</taxon>
        <taxon>Sordariomycetes</taxon>
        <taxon>Hypocreomycetidae</taxon>
        <taxon>Hypocreales</taxon>
        <taxon>Bionectriaceae</taxon>
        <taxon>Clonostachys</taxon>
    </lineage>
</organism>
<evidence type="ECO:0000256" key="8">
    <source>
        <dbReference type="SAM" id="Phobius"/>
    </source>
</evidence>
<dbReference type="AlphaFoldDB" id="A0A8H7KEE9"/>
<comment type="similarity">
    <text evidence="2 6">Belongs to the major facilitator superfamily. Proton-dependent oligopeptide transporter (POT/PTR) (TC 2.A.17) family.</text>
</comment>
<dbReference type="InterPro" id="IPR018456">
    <property type="entry name" value="PTR2_symporter_CS"/>
</dbReference>
<evidence type="ECO:0000256" key="3">
    <source>
        <dbReference type="ARBA" id="ARBA00022692"/>
    </source>
</evidence>
<evidence type="ECO:0000256" key="5">
    <source>
        <dbReference type="ARBA" id="ARBA00023136"/>
    </source>
</evidence>
<evidence type="ECO:0000313" key="9">
    <source>
        <dbReference type="EMBL" id="KAF9748888.1"/>
    </source>
</evidence>
<evidence type="ECO:0000256" key="4">
    <source>
        <dbReference type="ARBA" id="ARBA00022989"/>
    </source>
</evidence>